<accession>A0ABP0LUF1</accession>
<proteinExistence type="predicted"/>
<comment type="caution">
    <text evidence="2">The sequence shown here is derived from an EMBL/GenBank/DDBJ whole genome shotgun (WGS) entry which is preliminary data.</text>
</comment>
<dbReference type="Proteomes" id="UP001642484">
    <property type="component" value="Unassembled WGS sequence"/>
</dbReference>
<sequence>LHIQMTLQDDTTFEDLRQRIEMYEQVSQRWSSDGGLQMSVKPLMDQGDQEIDA</sequence>
<protein>
    <submittedName>
        <fullName evidence="2">Uncharacterized protein</fullName>
    </submittedName>
</protein>
<gene>
    <name evidence="2" type="ORF">CCMP2556_LOCUS22564</name>
    <name evidence="3" type="ORF">CCMP2556_LOCUS22586</name>
</gene>
<feature type="non-terminal residue" evidence="2">
    <location>
        <position position="1"/>
    </location>
</feature>
<feature type="non-terminal residue" evidence="2">
    <location>
        <position position="53"/>
    </location>
</feature>
<evidence type="ECO:0000313" key="3">
    <source>
        <dbReference type="EMBL" id="CAK9042425.1"/>
    </source>
</evidence>
<feature type="region of interest" description="Disordered" evidence="1">
    <location>
        <begin position="31"/>
        <end position="53"/>
    </location>
</feature>
<dbReference type="EMBL" id="CAXAMN010014058">
    <property type="protein sequence ID" value="CAK9042378.1"/>
    <property type="molecule type" value="Genomic_DNA"/>
</dbReference>
<evidence type="ECO:0000313" key="4">
    <source>
        <dbReference type="Proteomes" id="UP001642484"/>
    </source>
</evidence>
<evidence type="ECO:0000256" key="1">
    <source>
        <dbReference type="SAM" id="MobiDB-lite"/>
    </source>
</evidence>
<keyword evidence="4" id="KW-1185">Reference proteome</keyword>
<dbReference type="EMBL" id="CAXAMN010014080">
    <property type="protein sequence ID" value="CAK9042425.1"/>
    <property type="molecule type" value="Genomic_DNA"/>
</dbReference>
<evidence type="ECO:0000313" key="2">
    <source>
        <dbReference type="EMBL" id="CAK9042378.1"/>
    </source>
</evidence>
<organism evidence="2 4">
    <name type="scientific">Durusdinium trenchii</name>
    <dbReference type="NCBI Taxonomy" id="1381693"/>
    <lineage>
        <taxon>Eukaryota</taxon>
        <taxon>Sar</taxon>
        <taxon>Alveolata</taxon>
        <taxon>Dinophyceae</taxon>
        <taxon>Suessiales</taxon>
        <taxon>Symbiodiniaceae</taxon>
        <taxon>Durusdinium</taxon>
    </lineage>
</organism>
<reference evidence="2 4" key="1">
    <citation type="submission" date="2024-02" db="EMBL/GenBank/DDBJ databases">
        <authorList>
            <person name="Chen Y."/>
            <person name="Shah S."/>
            <person name="Dougan E. K."/>
            <person name="Thang M."/>
            <person name="Chan C."/>
        </authorList>
    </citation>
    <scope>NUCLEOTIDE SEQUENCE [LARGE SCALE GENOMIC DNA]</scope>
</reference>
<name>A0ABP0LUF1_9DINO</name>